<feature type="region of interest" description="Disordered" evidence="2">
    <location>
        <begin position="361"/>
        <end position="380"/>
    </location>
</feature>
<dbReference type="Proteomes" id="UP000018050">
    <property type="component" value="Unassembled WGS sequence"/>
</dbReference>
<evidence type="ECO:0000259" key="3">
    <source>
        <dbReference type="PROSITE" id="PS50158"/>
    </source>
</evidence>
<evidence type="ECO:0000313" key="4">
    <source>
        <dbReference type="EMBL" id="CDI82237.1"/>
    </source>
</evidence>
<feature type="compositionally biased region" description="Polar residues" evidence="2">
    <location>
        <begin position="161"/>
        <end position="178"/>
    </location>
</feature>
<keyword evidence="1" id="KW-0863">Zinc-finger</keyword>
<feature type="domain" description="CCHC-type" evidence="3">
    <location>
        <begin position="354"/>
        <end position="369"/>
    </location>
</feature>
<feature type="region of interest" description="Disordered" evidence="2">
    <location>
        <begin position="98"/>
        <end position="189"/>
    </location>
</feature>
<organism evidence="4 5">
    <name type="scientific">Eimeria acervulina</name>
    <name type="common">Coccidian parasite</name>
    <dbReference type="NCBI Taxonomy" id="5801"/>
    <lineage>
        <taxon>Eukaryota</taxon>
        <taxon>Sar</taxon>
        <taxon>Alveolata</taxon>
        <taxon>Apicomplexa</taxon>
        <taxon>Conoidasida</taxon>
        <taxon>Coccidia</taxon>
        <taxon>Eucoccidiorida</taxon>
        <taxon>Eimeriorina</taxon>
        <taxon>Eimeriidae</taxon>
        <taxon>Eimeria</taxon>
    </lineage>
</organism>
<dbReference type="AlphaFoldDB" id="U6GRP6"/>
<dbReference type="SUPFAM" id="SSF57756">
    <property type="entry name" value="Retrovirus zinc finger-like domains"/>
    <property type="match status" value="1"/>
</dbReference>
<dbReference type="OrthoDB" id="10510711at2759"/>
<dbReference type="GO" id="GO:0008270">
    <property type="term" value="F:zinc ion binding"/>
    <property type="evidence" value="ECO:0007669"/>
    <property type="project" value="UniProtKB-KW"/>
</dbReference>
<dbReference type="InterPro" id="IPR036875">
    <property type="entry name" value="Znf_CCHC_sf"/>
</dbReference>
<sequence length="380" mass="41291">MPAFTPNAEWCLARPWAKVPSGRIRDSRALCSRDMSPICSDTSDTEPVDRNSWALQQGGLMVPPPPPPPPPDQPLHTIPGGSSNSSIVHAMHIACPQQPPKLAIPLPPAEPPNGIERPQASQDSEMPPTPPWRKSQLSSSHDPSKWEGLPRTAHFFPWGKEQQQPGNPHPHSSLSSAQPLADPYALSGGADPYAHATSYTGNKPSSAVNSPGAEIMQQLEPVAKLTASAPLPAASESCAGVSNNVPLLLPPPLPHKMMAHAHAPTGRPSYSNYAYHPVSPSASTRGREHWLPPEAHRMRHRLRARHRPEGIVAQGGSGGLPPFPFSPHCYYPPQQHPQQQPQPDRALLALRRTCYRCRKRGHEASECPNGQGLRQMRLDT</sequence>
<reference evidence="4" key="1">
    <citation type="submission" date="2013-10" db="EMBL/GenBank/DDBJ databases">
        <title>Genomic analysis of the causative agents of coccidiosis in chickens.</title>
        <authorList>
            <person name="Reid A.J."/>
            <person name="Blake D."/>
            <person name="Billington K."/>
            <person name="Browne H."/>
            <person name="Dunn M."/>
            <person name="Hung S."/>
            <person name="Kawahara F."/>
            <person name="Miranda-Saavedra D."/>
            <person name="Mourier T."/>
            <person name="Nagra H."/>
            <person name="Otto T.D."/>
            <person name="Rawlings N."/>
            <person name="Sanchez A."/>
            <person name="Sanders M."/>
            <person name="Subramaniam C."/>
            <person name="Tay Y."/>
            <person name="Dear P."/>
            <person name="Doerig C."/>
            <person name="Gruber A."/>
            <person name="Parkinson J."/>
            <person name="Shirley M."/>
            <person name="Wan K.L."/>
            <person name="Berriman M."/>
            <person name="Tomley F."/>
            <person name="Pain A."/>
        </authorList>
    </citation>
    <scope>NUCLEOTIDE SEQUENCE [LARGE SCALE GENOMIC DNA]</scope>
    <source>
        <strain evidence="4">Houghton</strain>
    </source>
</reference>
<dbReference type="Gene3D" id="4.10.60.10">
    <property type="entry name" value="Zinc finger, CCHC-type"/>
    <property type="match status" value="1"/>
</dbReference>
<name>U6GRP6_EIMAC</name>
<dbReference type="SMART" id="SM00343">
    <property type="entry name" value="ZnF_C2HC"/>
    <property type="match status" value="1"/>
</dbReference>
<dbReference type="PROSITE" id="PS50158">
    <property type="entry name" value="ZF_CCHC"/>
    <property type="match status" value="1"/>
</dbReference>
<proteinExistence type="predicted"/>
<dbReference type="EMBL" id="HG672172">
    <property type="protein sequence ID" value="CDI82237.1"/>
    <property type="molecule type" value="Genomic_DNA"/>
</dbReference>
<evidence type="ECO:0000256" key="2">
    <source>
        <dbReference type="SAM" id="MobiDB-lite"/>
    </source>
</evidence>
<feature type="compositionally biased region" description="Low complexity" evidence="2">
    <location>
        <begin position="326"/>
        <end position="342"/>
    </location>
</feature>
<keyword evidence="1" id="KW-0479">Metal-binding</keyword>
<keyword evidence="1" id="KW-0862">Zinc</keyword>
<feature type="region of interest" description="Disordered" evidence="2">
    <location>
        <begin position="56"/>
        <end position="85"/>
    </location>
</feature>
<reference evidence="4" key="2">
    <citation type="submission" date="2013-10" db="EMBL/GenBank/DDBJ databases">
        <authorList>
            <person name="Aslett M."/>
        </authorList>
    </citation>
    <scope>NUCLEOTIDE SEQUENCE [LARGE SCALE GENOMIC DNA]</scope>
    <source>
        <strain evidence="4">Houghton</strain>
    </source>
</reference>
<dbReference type="VEuPathDB" id="ToxoDB:EAH_00005410"/>
<accession>U6GRP6</accession>
<dbReference type="GeneID" id="25268611"/>
<gene>
    <name evidence="4" type="ORF">EAH_00005410</name>
</gene>
<dbReference type="InterPro" id="IPR001878">
    <property type="entry name" value="Znf_CCHC"/>
</dbReference>
<protein>
    <recommendedName>
        <fullName evidence="3">CCHC-type domain-containing protein</fullName>
    </recommendedName>
</protein>
<evidence type="ECO:0000256" key="1">
    <source>
        <dbReference type="PROSITE-ProRule" id="PRU00047"/>
    </source>
</evidence>
<keyword evidence="5" id="KW-1185">Reference proteome</keyword>
<feature type="compositionally biased region" description="Pro residues" evidence="2">
    <location>
        <begin position="62"/>
        <end position="73"/>
    </location>
</feature>
<dbReference type="GO" id="GO:0003676">
    <property type="term" value="F:nucleic acid binding"/>
    <property type="evidence" value="ECO:0007669"/>
    <property type="project" value="InterPro"/>
</dbReference>
<evidence type="ECO:0000313" key="5">
    <source>
        <dbReference type="Proteomes" id="UP000018050"/>
    </source>
</evidence>
<dbReference type="RefSeq" id="XP_013248291.1">
    <property type="nucleotide sequence ID" value="XM_013392837.1"/>
</dbReference>
<feature type="region of interest" description="Disordered" evidence="2">
    <location>
        <begin position="323"/>
        <end position="342"/>
    </location>
</feature>